<protein>
    <recommendedName>
        <fullName evidence="3">F-box domain-containing protein</fullName>
    </recommendedName>
</protein>
<evidence type="ECO:0000313" key="1">
    <source>
        <dbReference type="EMBL" id="EMD35892.1"/>
    </source>
</evidence>
<gene>
    <name evidence="1" type="ORF">CERSUDRAFT_96117</name>
</gene>
<keyword evidence="2" id="KW-1185">Reference proteome</keyword>
<name>M2RBW6_CERS8</name>
<sequence>MPTSPDVDDTWLGDLIVSWPRLRRLRLICETYIKQNRLTLRAAVLLAEAFPAIRHLSITLNAEVPPHPARQPGQPAQFQSVGILSLKLFAIEHPRDVAAFLHELVPEDTTVVFATSWSPITAADEMTVAFASLRSAQQRRAAPPHTL</sequence>
<dbReference type="HOGENOM" id="CLU_1767833_0_0_1"/>
<accession>M2RBW6</accession>
<dbReference type="EMBL" id="KB445799">
    <property type="protein sequence ID" value="EMD35892.1"/>
    <property type="molecule type" value="Genomic_DNA"/>
</dbReference>
<reference evidence="1 2" key="1">
    <citation type="journal article" date="2012" name="Proc. Natl. Acad. Sci. U.S.A.">
        <title>Comparative genomics of Ceriporiopsis subvermispora and Phanerochaete chrysosporium provide insight into selective ligninolysis.</title>
        <authorList>
            <person name="Fernandez-Fueyo E."/>
            <person name="Ruiz-Duenas F.J."/>
            <person name="Ferreira P."/>
            <person name="Floudas D."/>
            <person name="Hibbett D.S."/>
            <person name="Canessa P."/>
            <person name="Larrondo L.F."/>
            <person name="James T.Y."/>
            <person name="Seelenfreund D."/>
            <person name="Lobos S."/>
            <person name="Polanco R."/>
            <person name="Tello M."/>
            <person name="Honda Y."/>
            <person name="Watanabe T."/>
            <person name="Watanabe T."/>
            <person name="Ryu J.S."/>
            <person name="Kubicek C.P."/>
            <person name="Schmoll M."/>
            <person name="Gaskell J."/>
            <person name="Hammel K.E."/>
            <person name="St John F.J."/>
            <person name="Vanden Wymelenberg A."/>
            <person name="Sabat G."/>
            <person name="Splinter BonDurant S."/>
            <person name="Syed K."/>
            <person name="Yadav J.S."/>
            <person name="Doddapaneni H."/>
            <person name="Subramanian V."/>
            <person name="Lavin J.L."/>
            <person name="Oguiza J.A."/>
            <person name="Perez G."/>
            <person name="Pisabarro A.G."/>
            <person name="Ramirez L."/>
            <person name="Santoyo F."/>
            <person name="Master E."/>
            <person name="Coutinho P.M."/>
            <person name="Henrissat B."/>
            <person name="Lombard V."/>
            <person name="Magnuson J.K."/>
            <person name="Kuees U."/>
            <person name="Hori C."/>
            <person name="Igarashi K."/>
            <person name="Samejima M."/>
            <person name="Held B.W."/>
            <person name="Barry K.W."/>
            <person name="LaButti K.M."/>
            <person name="Lapidus A."/>
            <person name="Lindquist E.A."/>
            <person name="Lucas S.M."/>
            <person name="Riley R."/>
            <person name="Salamov A.A."/>
            <person name="Hoffmeister D."/>
            <person name="Schwenk D."/>
            <person name="Hadar Y."/>
            <person name="Yarden O."/>
            <person name="de Vries R.P."/>
            <person name="Wiebenga A."/>
            <person name="Stenlid J."/>
            <person name="Eastwood D."/>
            <person name="Grigoriev I.V."/>
            <person name="Berka R.M."/>
            <person name="Blanchette R.A."/>
            <person name="Kersten P."/>
            <person name="Martinez A.T."/>
            <person name="Vicuna R."/>
            <person name="Cullen D."/>
        </authorList>
    </citation>
    <scope>NUCLEOTIDE SEQUENCE [LARGE SCALE GENOMIC DNA]</scope>
    <source>
        <strain evidence="1 2">B</strain>
    </source>
</reference>
<organism evidence="1 2">
    <name type="scientific">Ceriporiopsis subvermispora (strain B)</name>
    <name type="common">White-rot fungus</name>
    <name type="synonym">Gelatoporia subvermispora</name>
    <dbReference type="NCBI Taxonomy" id="914234"/>
    <lineage>
        <taxon>Eukaryota</taxon>
        <taxon>Fungi</taxon>
        <taxon>Dikarya</taxon>
        <taxon>Basidiomycota</taxon>
        <taxon>Agaricomycotina</taxon>
        <taxon>Agaricomycetes</taxon>
        <taxon>Polyporales</taxon>
        <taxon>Gelatoporiaceae</taxon>
        <taxon>Gelatoporia</taxon>
    </lineage>
</organism>
<evidence type="ECO:0008006" key="3">
    <source>
        <dbReference type="Google" id="ProtNLM"/>
    </source>
</evidence>
<dbReference type="Proteomes" id="UP000016930">
    <property type="component" value="Unassembled WGS sequence"/>
</dbReference>
<evidence type="ECO:0000313" key="2">
    <source>
        <dbReference type="Proteomes" id="UP000016930"/>
    </source>
</evidence>
<proteinExistence type="predicted"/>
<dbReference type="AlphaFoldDB" id="M2RBW6"/>